<evidence type="ECO:0000313" key="2">
    <source>
        <dbReference type="EMBL" id="AUV61829.1"/>
    </source>
</evidence>
<proteinExistence type="predicted"/>
<feature type="transmembrane region" description="Helical" evidence="1">
    <location>
        <begin position="609"/>
        <end position="627"/>
    </location>
</feature>
<keyword evidence="1" id="KW-1133">Transmembrane helix</keyword>
<dbReference type="Proteomes" id="UP000240903">
    <property type="component" value="Segment"/>
</dbReference>
<accession>A0A2K9VHP3</accession>
<sequence>MGWFSSKKKYVVNVTVQKIFEERLIPHSALQGIVKGITAEGDINEYIMEELSSSIGIKINTGLAWAKKNNYATGIPRAAVVSNITARDAVMRLIAVNEGGAISPRYYRFGPMNSLHYGWTWLVNTHQYNTLTNEIEALSATTGFKCYLKDMRATYTQESYDFMVQTFDMGVLEQLGPSPQSGWTPSKPYTALKPLGIGAYAPQPAYEVSATAVEDYVTVTYEFVDADGNFVERGLTVPIEGIAEQGDYHQVRYTRADGKDAFFTYLNGAGTYPALDAIYQLELGEGFGEYYPWIYFRIRDQIVSERFMPEIYKSCKGYAKFLGVNYDQMLEAVEADPDVAQVAQCILQLGVHPGDQHKACIEYLFKHFTLMHENSLSQIQIADNLNEKFQAFSTSPSQIQYISDNAFGQTLQYSGITKKRIPGSIGKVGTYTSTYGVVPITAQNFMKITPTGTAMAVQSNGQPAYIYRRQVLDSMYEEIAVYGLRIDYNVHYKKGFGAQGTDPELLIPVDRNIMRTISVPNREQLVCRAMHMLVNTVQVIKTEWYQSGIFKWVMIIVAVVITVFSAGTAWQTIVAAAAISTTALVITIISMILNAIIIQLAIKLFVKKFGPEIGFIAAVAAMAYGAYTGFGAPANSTWGESLIAIGNGLARQSTAAMGKMVEDIQDEIMEFQEYTSGQFDSLKEQRDQLGLNPQFQGLDGLDLIALVPDTIFGESPQDYYSRTVHSGNIGASSYELVEYYHTYALQLPKLTDVEGDFDNGELLPES</sequence>
<feature type="transmembrane region" description="Helical" evidence="1">
    <location>
        <begin position="549"/>
        <end position="567"/>
    </location>
</feature>
<gene>
    <name evidence="2" type="ORF">PsPhLittlefix_gp14</name>
</gene>
<dbReference type="EMBL" id="MG775260">
    <property type="protein sequence ID" value="AUV61829.1"/>
    <property type="molecule type" value="Genomic_DNA"/>
</dbReference>
<name>A0A2K9VHP3_9CAUD</name>
<protein>
    <submittedName>
        <fullName evidence="2">Uncharacterized protein</fullName>
    </submittedName>
</protein>
<keyword evidence="1" id="KW-0812">Transmembrane</keyword>
<keyword evidence="3" id="KW-1185">Reference proteome</keyword>
<organism evidence="2 3">
    <name type="scientific">Pseudomonas phage Littlefix</name>
    <dbReference type="NCBI Taxonomy" id="2079289"/>
    <lineage>
        <taxon>Viruses</taxon>
        <taxon>Duplodnaviria</taxon>
        <taxon>Heunggongvirae</taxon>
        <taxon>Uroviricota</taxon>
        <taxon>Caudoviricetes</taxon>
        <taxon>Schitoviridae</taxon>
        <taxon>Littlefixvirus</taxon>
        <taxon>Littlefixvirus littlefix</taxon>
    </lineage>
</organism>
<reference evidence="3" key="1">
    <citation type="submission" date="2018-01" db="EMBL/GenBank/DDBJ databases">
        <title>Pseudomonas phages infecting Pseudomonas sp. isolated from Prunus avium.</title>
        <authorList>
            <person name="Colberg O."/>
            <person name="Carstens A.B."/>
            <person name="Kot W."/>
            <person name="Hansen L.H."/>
        </authorList>
    </citation>
    <scope>NUCLEOTIDE SEQUENCE [LARGE SCALE GENOMIC DNA]</scope>
</reference>
<feature type="transmembrane region" description="Helical" evidence="1">
    <location>
        <begin position="573"/>
        <end position="597"/>
    </location>
</feature>
<evidence type="ECO:0000256" key="1">
    <source>
        <dbReference type="SAM" id="Phobius"/>
    </source>
</evidence>
<keyword evidence="1" id="KW-0472">Membrane</keyword>
<evidence type="ECO:0000313" key="3">
    <source>
        <dbReference type="Proteomes" id="UP000240903"/>
    </source>
</evidence>